<sequence length="199" mass="22132">MRRVLALMTTASRSCIWATVLMKKVQVPQKLYEAGVPTVLVGKVADIVSNPYGVSWQNLVDSQRIMDITLDEFNTHPTAFICINIQETDLAGHAEDVARYAERLQVVDRNLARLVEAMQPDDCLVVMADHGNDPTIGHSHHTREVCQCWFISKGWSTRNSGVRTTLSDVGATVCEFFRAPPPQNGRSFLSSLRFAGDTL</sequence>
<dbReference type="InterPro" id="IPR017850">
    <property type="entry name" value="Alkaline_phosphatase_core_sf"/>
</dbReference>
<dbReference type="PANTHER" id="PTHR21110:SF0">
    <property type="entry name" value="PHOSPHOPENTOMUTASE"/>
    <property type="match status" value="1"/>
</dbReference>
<keyword evidence="2" id="KW-0479">Metal-binding</keyword>
<evidence type="ECO:0000256" key="1">
    <source>
        <dbReference type="ARBA" id="ARBA00010373"/>
    </source>
</evidence>
<dbReference type="Pfam" id="PF01676">
    <property type="entry name" value="Metalloenzyme"/>
    <property type="match status" value="1"/>
</dbReference>
<evidence type="ECO:0000256" key="3">
    <source>
        <dbReference type="ARBA" id="ARBA00023211"/>
    </source>
</evidence>
<feature type="domain" description="Metalloenzyme" evidence="4">
    <location>
        <begin position="23"/>
        <end position="179"/>
    </location>
</feature>
<dbReference type="NCBIfam" id="NF009049">
    <property type="entry name" value="PRK12383.1"/>
    <property type="match status" value="1"/>
</dbReference>
<evidence type="ECO:0000313" key="5">
    <source>
        <dbReference type="EMBL" id="STJ78133.1"/>
    </source>
</evidence>
<dbReference type="Gene3D" id="3.40.720.10">
    <property type="entry name" value="Alkaline Phosphatase, subunit A"/>
    <property type="match status" value="1"/>
</dbReference>
<comment type="similarity">
    <text evidence="1">Belongs to the phosphopentomutase family.</text>
</comment>
<dbReference type="GO" id="GO:0000287">
    <property type="term" value="F:magnesium ion binding"/>
    <property type="evidence" value="ECO:0007669"/>
    <property type="project" value="InterPro"/>
</dbReference>
<evidence type="ECO:0000259" key="4">
    <source>
        <dbReference type="Pfam" id="PF01676"/>
    </source>
</evidence>
<keyword evidence="3" id="KW-0464">Manganese</keyword>
<dbReference type="GO" id="GO:0043094">
    <property type="term" value="P:metabolic compound salvage"/>
    <property type="evidence" value="ECO:0007669"/>
    <property type="project" value="InterPro"/>
</dbReference>
<dbReference type="GO" id="GO:0008973">
    <property type="term" value="F:phosphopentomutase activity"/>
    <property type="evidence" value="ECO:0007669"/>
    <property type="project" value="InterPro"/>
</dbReference>
<dbReference type="GO" id="GO:0009117">
    <property type="term" value="P:nucleotide metabolic process"/>
    <property type="evidence" value="ECO:0007669"/>
    <property type="project" value="InterPro"/>
</dbReference>
<protein>
    <submittedName>
        <fullName evidence="5">Metalloenzyme superfamily protein</fullName>
    </submittedName>
</protein>
<organism evidence="5 6">
    <name type="scientific">Escherichia coli</name>
    <dbReference type="NCBI Taxonomy" id="562"/>
    <lineage>
        <taxon>Bacteria</taxon>
        <taxon>Pseudomonadati</taxon>
        <taxon>Pseudomonadota</taxon>
        <taxon>Gammaproteobacteria</taxon>
        <taxon>Enterobacterales</taxon>
        <taxon>Enterobacteriaceae</taxon>
        <taxon>Escherichia</taxon>
    </lineage>
</organism>
<evidence type="ECO:0000256" key="2">
    <source>
        <dbReference type="ARBA" id="ARBA00022723"/>
    </source>
</evidence>
<dbReference type="InterPro" id="IPR006124">
    <property type="entry name" value="Metalloenzyme"/>
</dbReference>
<dbReference type="SUPFAM" id="SSF53649">
    <property type="entry name" value="Alkaline phosphatase-like"/>
    <property type="match status" value="1"/>
</dbReference>
<reference evidence="5 6" key="1">
    <citation type="submission" date="2018-06" db="EMBL/GenBank/DDBJ databases">
        <authorList>
            <consortium name="Pathogen Informatics"/>
            <person name="Doyle S."/>
        </authorList>
    </citation>
    <scope>NUCLEOTIDE SEQUENCE [LARGE SCALE GENOMIC DNA]</scope>
    <source>
        <strain evidence="5 6">NCTC9117</strain>
    </source>
</reference>
<accession>A0A376Y3D8</accession>
<dbReference type="PANTHER" id="PTHR21110">
    <property type="entry name" value="PHOSPHOPENTOMUTASE"/>
    <property type="match status" value="1"/>
</dbReference>
<dbReference type="InterPro" id="IPR010045">
    <property type="entry name" value="DeoB"/>
</dbReference>
<evidence type="ECO:0000313" key="6">
    <source>
        <dbReference type="Proteomes" id="UP000254785"/>
    </source>
</evidence>
<proteinExistence type="inferred from homology"/>
<name>A0A376Y3D8_ECOLX</name>
<dbReference type="GO" id="GO:0005829">
    <property type="term" value="C:cytosol"/>
    <property type="evidence" value="ECO:0007669"/>
    <property type="project" value="TreeGrafter"/>
</dbReference>
<dbReference type="AlphaFoldDB" id="A0A376Y3D8"/>
<dbReference type="EMBL" id="UGDC01000003">
    <property type="protein sequence ID" value="STJ78133.1"/>
    <property type="molecule type" value="Genomic_DNA"/>
</dbReference>
<gene>
    <name evidence="5" type="primary">yhfW_3</name>
    <name evidence="5" type="ORF">NCTC9117_00653</name>
</gene>
<dbReference type="Proteomes" id="UP000254785">
    <property type="component" value="Unassembled WGS sequence"/>
</dbReference>